<organism evidence="1 2">
    <name type="scientific">Setaria italica</name>
    <name type="common">Foxtail millet</name>
    <name type="synonym">Panicum italicum</name>
    <dbReference type="NCBI Taxonomy" id="4555"/>
    <lineage>
        <taxon>Eukaryota</taxon>
        <taxon>Viridiplantae</taxon>
        <taxon>Streptophyta</taxon>
        <taxon>Embryophyta</taxon>
        <taxon>Tracheophyta</taxon>
        <taxon>Spermatophyta</taxon>
        <taxon>Magnoliopsida</taxon>
        <taxon>Liliopsida</taxon>
        <taxon>Poales</taxon>
        <taxon>Poaceae</taxon>
        <taxon>PACMAD clade</taxon>
        <taxon>Panicoideae</taxon>
        <taxon>Panicodae</taxon>
        <taxon>Paniceae</taxon>
        <taxon>Cenchrinae</taxon>
        <taxon>Setaria</taxon>
    </lineage>
</organism>
<evidence type="ECO:0000313" key="1">
    <source>
        <dbReference type="EnsemblPlants" id="KQL11796"/>
    </source>
</evidence>
<protein>
    <submittedName>
        <fullName evidence="1">Uncharacterized protein</fullName>
    </submittedName>
</protein>
<dbReference type="EMBL" id="AGNK02002649">
    <property type="status" value="NOT_ANNOTATED_CDS"/>
    <property type="molecule type" value="Genomic_DNA"/>
</dbReference>
<sequence>MQMQCIVVVQLERMPYSRVRCGKATRRPGQVEVEPRSSGIEVLCIRSLAAARGSSSSLASATRRHSTRHRLERWRLLGRSAPKAAGSDRGGWIVETWEVPRKRTENKRSPRCIALAAVTSIRFSIEIILRTK</sequence>
<evidence type="ECO:0000313" key="2">
    <source>
        <dbReference type="Proteomes" id="UP000004995"/>
    </source>
</evidence>
<dbReference type="EnsemblPlants" id="KQL11796">
    <property type="protein sequence ID" value="KQL11796"/>
    <property type="gene ID" value="SETIT_007492mg"/>
</dbReference>
<dbReference type="Gramene" id="KQL11796">
    <property type="protein sequence ID" value="KQL11796"/>
    <property type="gene ID" value="SETIT_007492mg"/>
</dbReference>
<keyword evidence="2" id="KW-1185">Reference proteome</keyword>
<dbReference type="AlphaFoldDB" id="K3XZY1"/>
<accession>K3XZY1</accession>
<reference evidence="1" key="2">
    <citation type="submission" date="2018-08" db="UniProtKB">
        <authorList>
            <consortium name="EnsemblPlants"/>
        </authorList>
    </citation>
    <scope>IDENTIFICATION</scope>
    <source>
        <strain evidence="1">Yugu1</strain>
    </source>
</reference>
<reference evidence="2" key="1">
    <citation type="journal article" date="2012" name="Nat. Biotechnol.">
        <title>Reference genome sequence of the model plant Setaria.</title>
        <authorList>
            <person name="Bennetzen J.L."/>
            <person name="Schmutz J."/>
            <person name="Wang H."/>
            <person name="Percifield R."/>
            <person name="Hawkins J."/>
            <person name="Pontaroli A.C."/>
            <person name="Estep M."/>
            <person name="Feng L."/>
            <person name="Vaughn J.N."/>
            <person name="Grimwood J."/>
            <person name="Jenkins J."/>
            <person name="Barry K."/>
            <person name="Lindquist E."/>
            <person name="Hellsten U."/>
            <person name="Deshpande S."/>
            <person name="Wang X."/>
            <person name="Wu X."/>
            <person name="Mitros T."/>
            <person name="Triplett J."/>
            <person name="Yang X."/>
            <person name="Ye C.Y."/>
            <person name="Mauro-Herrera M."/>
            <person name="Wang L."/>
            <person name="Li P."/>
            <person name="Sharma M."/>
            <person name="Sharma R."/>
            <person name="Ronald P.C."/>
            <person name="Panaud O."/>
            <person name="Kellogg E.A."/>
            <person name="Brutnell T.P."/>
            <person name="Doust A.N."/>
            <person name="Tuskan G.A."/>
            <person name="Rokhsar D."/>
            <person name="Devos K.M."/>
        </authorList>
    </citation>
    <scope>NUCLEOTIDE SEQUENCE [LARGE SCALE GENOMIC DNA]</scope>
    <source>
        <strain evidence="2">cv. Yugu1</strain>
    </source>
</reference>
<dbReference type="HOGENOM" id="CLU_1920736_0_0_1"/>
<dbReference type="InParanoid" id="K3XZY1"/>
<proteinExistence type="predicted"/>
<dbReference type="Proteomes" id="UP000004995">
    <property type="component" value="Unassembled WGS sequence"/>
</dbReference>
<name>K3XZY1_SETIT</name>